<evidence type="ECO:0000256" key="7">
    <source>
        <dbReference type="ARBA" id="ARBA00038151"/>
    </source>
</evidence>
<organism evidence="11 12">
    <name type="scientific">Limihaloglobus sulfuriphilus</name>
    <dbReference type="NCBI Taxonomy" id="1851148"/>
    <lineage>
        <taxon>Bacteria</taxon>
        <taxon>Pseudomonadati</taxon>
        <taxon>Planctomycetota</taxon>
        <taxon>Phycisphaerae</taxon>
        <taxon>Sedimentisphaerales</taxon>
        <taxon>Sedimentisphaeraceae</taxon>
        <taxon>Limihaloglobus</taxon>
    </lineage>
</organism>
<protein>
    <recommendedName>
        <fullName evidence="8">Guanidinium exporter</fullName>
    </recommendedName>
</protein>
<dbReference type="RefSeq" id="WP_146684530.1">
    <property type="nucleotide sequence ID" value="NZ_CP019646.1"/>
</dbReference>
<feature type="transmembrane region" description="Helical" evidence="10">
    <location>
        <begin position="57"/>
        <end position="78"/>
    </location>
</feature>
<evidence type="ECO:0000256" key="5">
    <source>
        <dbReference type="ARBA" id="ARBA00022989"/>
    </source>
</evidence>
<evidence type="ECO:0000256" key="2">
    <source>
        <dbReference type="ARBA" id="ARBA00022448"/>
    </source>
</evidence>
<accession>A0A1R7T652</accession>
<dbReference type="OrthoDB" id="21828at2"/>
<keyword evidence="3" id="KW-1003">Cell membrane</keyword>
<keyword evidence="4 9" id="KW-0812">Transmembrane</keyword>
<keyword evidence="2" id="KW-0813">Transport</keyword>
<dbReference type="Pfam" id="PF00893">
    <property type="entry name" value="Multi_Drug_Res"/>
    <property type="match status" value="1"/>
</dbReference>
<dbReference type="InterPro" id="IPR000390">
    <property type="entry name" value="Small_drug/metabolite_transptr"/>
</dbReference>
<dbReference type="KEGG" id="pbas:SMSP2_02709"/>
<dbReference type="GO" id="GO:0022857">
    <property type="term" value="F:transmembrane transporter activity"/>
    <property type="evidence" value="ECO:0007669"/>
    <property type="project" value="InterPro"/>
</dbReference>
<comment type="similarity">
    <text evidence="7">Belongs to the drug/metabolite transporter (DMT) superfamily. Small multidrug resistance (SMR) (TC 2.A.7.1) family. Gdx/SugE subfamily.</text>
</comment>
<dbReference type="InterPro" id="IPR037185">
    <property type="entry name" value="EmrE-like"/>
</dbReference>
<evidence type="ECO:0000256" key="1">
    <source>
        <dbReference type="ARBA" id="ARBA00004651"/>
    </source>
</evidence>
<dbReference type="NCBIfam" id="NF008512">
    <property type="entry name" value="PRK11431.1"/>
    <property type="match status" value="1"/>
</dbReference>
<dbReference type="EMBL" id="CP019646">
    <property type="protein sequence ID" value="AQQ72326.1"/>
    <property type="molecule type" value="Genomic_DNA"/>
</dbReference>
<comment type="subcellular location">
    <subcellularLocation>
        <location evidence="1 9">Cell membrane</location>
        <topology evidence="1 9">Multi-pass membrane protein</topology>
    </subcellularLocation>
</comment>
<evidence type="ECO:0000256" key="10">
    <source>
        <dbReference type="SAM" id="Phobius"/>
    </source>
</evidence>
<keyword evidence="6 10" id="KW-0472">Membrane</keyword>
<proteinExistence type="inferred from homology"/>
<dbReference type="Gene3D" id="1.10.3730.20">
    <property type="match status" value="1"/>
</dbReference>
<dbReference type="GO" id="GO:0005886">
    <property type="term" value="C:plasma membrane"/>
    <property type="evidence" value="ECO:0007669"/>
    <property type="project" value="UniProtKB-SubCell"/>
</dbReference>
<keyword evidence="12" id="KW-1185">Reference proteome</keyword>
<evidence type="ECO:0000313" key="11">
    <source>
        <dbReference type="EMBL" id="AQQ72326.1"/>
    </source>
</evidence>
<dbReference type="Proteomes" id="UP000188181">
    <property type="component" value="Chromosome"/>
</dbReference>
<keyword evidence="5 10" id="KW-1133">Transmembrane helix</keyword>
<evidence type="ECO:0000256" key="3">
    <source>
        <dbReference type="ARBA" id="ARBA00022475"/>
    </source>
</evidence>
<dbReference type="PANTHER" id="PTHR30561">
    <property type="entry name" value="SMR FAMILY PROTON-DEPENDENT DRUG EFFLUX TRANSPORTER SUGE"/>
    <property type="match status" value="1"/>
</dbReference>
<dbReference type="InterPro" id="IPR045324">
    <property type="entry name" value="Small_multidrug_res"/>
</dbReference>
<dbReference type="STRING" id="1851148.SMSP2_02709"/>
<evidence type="ECO:0000256" key="4">
    <source>
        <dbReference type="ARBA" id="ARBA00022692"/>
    </source>
</evidence>
<evidence type="ECO:0000256" key="8">
    <source>
        <dbReference type="ARBA" id="ARBA00039168"/>
    </source>
</evidence>
<evidence type="ECO:0000256" key="9">
    <source>
        <dbReference type="RuleBase" id="RU003942"/>
    </source>
</evidence>
<dbReference type="FunFam" id="1.10.3730.20:FF:000001">
    <property type="entry name" value="Quaternary ammonium compound resistance transporter SugE"/>
    <property type="match status" value="1"/>
</dbReference>
<dbReference type="SUPFAM" id="SSF103481">
    <property type="entry name" value="Multidrug resistance efflux transporter EmrE"/>
    <property type="match status" value="1"/>
</dbReference>
<gene>
    <name evidence="11" type="primary">sugE</name>
    <name evidence="11" type="ORF">SMSP2_02709</name>
</gene>
<evidence type="ECO:0000313" key="12">
    <source>
        <dbReference type="Proteomes" id="UP000188181"/>
    </source>
</evidence>
<evidence type="ECO:0000256" key="6">
    <source>
        <dbReference type="ARBA" id="ARBA00023136"/>
    </source>
</evidence>
<dbReference type="PANTHER" id="PTHR30561:SF0">
    <property type="entry name" value="GUANIDINIUM EXPORTER"/>
    <property type="match status" value="1"/>
</dbReference>
<dbReference type="AlphaFoldDB" id="A0A1R7T652"/>
<dbReference type="GO" id="GO:1990961">
    <property type="term" value="P:xenobiotic detoxification by transmembrane export across the plasma membrane"/>
    <property type="evidence" value="ECO:0007669"/>
    <property type="project" value="UniProtKB-ARBA"/>
</dbReference>
<feature type="transmembrane region" description="Helical" evidence="10">
    <location>
        <begin position="33"/>
        <end position="50"/>
    </location>
</feature>
<feature type="transmembrane region" description="Helical" evidence="10">
    <location>
        <begin position="84"/>
        <end position="104"/>
    </location>
</feature>
<name>A0A1R7T652_9BACT</name>
<sequence>MTWIILIIAGIMEIVWAVGMKHSDGFTKLLPSVWTILAMAISVWLLSVAMKSLPLGLAYAVWTGIGAAGTAVVGMLFLGEPREFSRILCIMLIVAGIVGLKLFARP</sequence>
<reference evidence="12" key="1">
    <citation type="submission" date="2017-02" db="EMBL/GenBank/DDBJ databases">
        <title>Comparative genomics and description of representatives of a novel lineage of planctomycetes thriving in anoxic sediments.</title>
        <authorList>
            <person name="Spring S."/>
            <person name="Bunk B."/>
            <person name="Sproer C."/>
        </authorList>
    </citation>
    <scope>NUCLEOTIDE SEQUENCE [LARGE SCALE GENOMIC DNA]</scope>
    <source>
        <strain evidence="12">SM-Chi-D1</strain>
    </source>
</reference>